<evidence type="ECO:0000313" key="11">
    <source>
        <dbReference type="RefSeq" id="XP_026545116.1"/>
    </source>
</evidence>
<accession>A0A6J1VPW7</accession>
<evidence type="ECO:0000259" key="7">
    <source>
        <dbReference type="Pfam" id="PF01055"/>
    </source>
</evidence>
<dbReference type="InterPro" id="IPR017853">
    <property type="entry name" value="GH"/>
</dbReference>
<gene>
    <name evidence="11" type="primary">GANAB</name>
</gene>
<dbReference type="SUPFAM" id="SSF51011">
    <property type="entry name" value="Glycosyl hydrolase domain"/>
    <property type="match status" value="1"/>
</dbReference>
<evidence type="ECO:0000256" key="2">
    <source>
        <dbReference type="ARBA" id="ARBA00022801"/>
    </source>
</evidence>
<reference evidence="11" key="1">
    <citation type="submission" date="2025-08" db="UniProtKB">
        <authorList>
            <consortium name="RefSeq"/>
        </authorList>
    </citation>
    <scope>IDENTIFICATION</scope>
</reference>
<dbReference type="PANTHER" id="PTHR22762">
    <property type="entry name" value="ALPHA-GLUCOSIDASE"/>
    <property type="match status" value="1"/>
</dbReference>
<dbReference type="Gene3D" id="2.60.40.1180">
    <property type="entry name" value="Golgi alpha-mannosidase II"/>
    <property type="match status" value="2"/>
</dbReference>
<dbReference type="RefSeq" id="XP_026545116.1">
    <property type="nucleotide sequence ID" value="XM_026689331.1"/>
</dbReference>
<dbReference type="InterPro" id="IPR025887">
    <property type="entry name" value="Glyco_hydro_31_N_dom"/>
</dbReference>
<dbReference type="FunFam" id="3.20.20.80:FF:000046">
    <property type="entry name" value="Glucosidase alpha, neutral C"/>
    <property type="match status" value="1"/>
</dbReference>
<dbReference type="GO" id="GO:0033919">
    <property type="term" value="F:glucan 1,3-alpha-glucosidase activity"/>
    <property type="evidence" value="ECO:0007669"/>
    <property type="project" value="TreeGrafter"/>
</dbReference>
<sequence>MAEAEAPRRMSAVVWLTLLLAVVSAVDKSNFKTCDQSSFCKRQRNLQPGSSPYRALLESLQLSQESMKIQLINEANKVPLLLEFYGLKGNMTRLRINELTPLKPRYEVHDVLIQDPPTSRLSVTGRDENSVELSLEDGSHKVILTAKPFRMDLLAGRDLVLSVNSRGLLVFEHLRQRKDSFSDKVSDTVVSIWDRITNIFASYTFSAIVDHANLSFLSFFLNFQPEDASQKDPEEDPGSWEETFKTHTDKKPNGPTSVGLDFSFPGVENVYGIPEHADNLRLRTTEGGDPYRLYNLDVFQYELYNPMALYGSVPVLLAHSAQRTLGLFWLNAAETWVDITSNTAGKTMFGKMLDYIQGGGETPQTDVRWMSESGIIDVFLLLGPSPADIFKQYASLTGTQALPPLFALSYHQSRWNYNDEEDVTAVDNGFDEHDIPCDVIWLDIEHADGKRYFTWDANKFPHPQEMLQRLAAKRRKMVSIVDPHIKVDTGYRIHNEIRSRDLYIKTKDGNDYEGWCWPGSAGYPDFTNPQMRSWWSSMFAYDQYEGSTENLYTWNDMNEPSVFNGPEVTMHKDAVHQGGWEHRDVHNLYGFYVQMATAEGQVQRSGGLERPFVLTRSFFAGSQRYGAVWTGDNAAEWDHLKISIPMCLSLGLVGISFCGADVGGFFKNPEPELLVRWYQAGAYQPFFRAHAHVDTTRREPWLFGDENKALIREAVRERYALLPFWYTLFYQSYRTGQPVMRPLWVEFPQDPTLYPIDDEYLLGQVWYDVHTHQKLHAPQTFYLPVTMSSIPVYQRGGSIVARKERVRRSSDCMQDDPYTLYVALGPQGTAQGELFIDDGHTYNFETKGEYLHRLFHFSGNVLTASSADPKGSFENPAWIERVVILGAGKPGAVFLKQHGAGETRLDFTHEAETSVLTIRKPAVNIGEDWNISLR</sequence>
<protein>
    <submittedName>
        <fullName evidence="11">Neutral alpha-glucosidase AB</fullName>
    </submittedName>
</protein>
<dbReference type="Pfam" id="PF01055">
    <property type="entry name" value="Glyco_hydro_31_2nd"/>
    <property type="match status" value="1"/>
</dbReference>
<feature type="chain" id="PRO_5027081829" evidence="6">
    <location>
        <begin position="26"/>
        <end position="934"/>
    </location>
</feature>
<dbReference type="CTD" id="23193"/>
<name>A0A6J1VPW7_9SAUR</name>
<dbReference type="AlphaFoldDB" id="A0A6J1VPW7"/>
<evidence type="ECO:0000256" key="5">
    <source>
        <dbReference type="SAM" id="MobiDB-lite"/>
    </source>
</evidence>
<keyword evidence="2 4" id="KW-0378">Hydrolase</keyword>
<dbReference type="GO" id="GO:0017177">
    <property type="term" value="C:glucosidase II complex"/>
    <property type="evidence" value="ECO:0007669"/>
    <property type="project" value="TreeGrafter"/>
</dbReference>
<organism evidence="10 11">
    <name type="scientific">Notechis scutatus</name>
    <name type="common">mainland tiger snake</name>
    <dbReference type="NCBI Taxonomy" id="8663"/>
    <lineage>
        <taxon>Eukaryota</taxon>
        <taxon>Metazoa</taxon>
        <taxon>Chordata</taxon>
        <taxon>Craniata</taxon>
        <taxon>Vertebrata</taxon>
        <taxon>Euteleostomi</taxon>
        <taxon>Lepidosauria</taxon>
        <taxon>Squamata</taxon>
        <taxon>Bifurcata</taxon>
        <taxon>Unidentata</taxon>
        <taxon>Episquamata</taxon>
        <taxon>Toxicofera</taxon>
        <taxon>Serpentes</taxon>
        <taxon>Colubroidea</taxon>
        <taxon>Elapidae</taxon>
        <taxon>Hydrophiinae</taxon>
        <taxon>Notechis</taxon>
    </lineage>
</organism>
<dbReference type="KEGG" id="nss:113426899"/>
<dbReference type="GO" id="GO:0030246">
    <property type="term" value="F:carbohydrate binding"/>
    <property type="evidence" value="ECO:0007669"/>
    <property type="project" value="InterPro"/>
</dbReference>
<evidence type="ECO:0000256" key="6">
    <source>
        <dbReference type="SAM" id="SignalP"/>
    </source>
</evidence>
<dbReference type="Gene3D" id="2.60.40.1760">
    <property type="entry name" value="glycosyl hydrolase (family 31)"/>
    <property type="match status" value="1"/>
</dbReference>
<evidence type="ECO:0000259" key="9">
    <source>
        <dbReference type="Pfam" id="PF21365"/>
    </source>
</evidence>
<keyword evidence="3 4" id="KW-0326">Glycosidase</keyword>
<dbReference type="GeneID" id="113426899"/>
<dbReference type="InterPro" id="IPR013780">
    <property type="entry name" value="Glyco_hydro_b"/>
</dbReference>
<dbReference type="InterPro" id="IPR011013">
    <property type="entry name" value="Gal_mutarotase_sf_dom"/>
</dbReference>
<dbReference type="GO" id="GO:0005975">
    <property type="term" value="P:carbohydrate metabolic process"/>
    <property type="evidence" value="ECO:0007669"/>
    <property type="project" value="InterPro"/>
</dbReference>
<dbReference type="PANTHER" id="PTHR22762:SF162">
    <property type="entry name" value="NEUTRAL ALPHA-GLUCOSIDASE AB"/>
    <property type="match status" value="1"/>
</dbReference>
<feature type="region of interest" description="Disordered" evidence="5">
    <location>
        <begin position="228"/>
        <end position="255"/>
    </location>
</feature>
<keyword evidence="10" id="KW-1185">Reference proteome</keyword>
<dbReference type="InterPro" id="IPR000322">
    <property type="entry name" value="Glyco_hydro_31_TIM"/>
</dbReference>
<dbReference type="Pfam" id="PF21365">
    <property type="entry name" value="Glyco_hydro_31_3rd"/>
    <property type="match status" value="1"/>
</dbReference>
<evidence type="ECO:0000256" key="1">
    <source>
        <dbReference type="ARBA" id="ARBA00007806"/>
    </source>
</evidence>
<comment type="similarity">
    <text evidence="1 4">Belongs to the glycosyl hydrolase 31 family.</text>
</comment>
<dbReference type="SUPFAM" id="SSF51445">
    <property type="entry name" value="(Trans)glycosidases"/>
    <property type="match status" value="1"/>
</dbReference>
<keyword evidence="6" id="KW-0732">Signal</keyword>
<dbReference type="CDD" id="cd06603">
    <property type="entry name" value="GH31_GANC_GANAB_alpha"/>
    <property type="match status" value="1"/>
</dbReference>
<dbReference type="SUPFAM" id="SSF74650">
    <property type="entry name" value="Galactose mutarotase-like"/>
    <property type="match status" value="1"/>
</dbReference>
<evidence type="ECO:0000256" key="3">
    <source>
        <dbReference type="ARBA" id="ARBA00023295"/>
    </source>
</evidence>
<dbReference type="FunFam" id="2.60.40.1760:FF:000002">
    <property type="entry name" value="neutral alpha-glucosidase AB isoform X1"/>
    <property type="match status" value="1"/>
</dbReference>
<dbReference type="GO" id="GO:0006491">
    <property type="term" value="P:N-glycan processing"/>
    <property type="evidence" value="ECO:0007669"/>
    <property type="project" value="TreeGrafter"/>
</dbReference>
<dbReference type="Gene3D" id="3.20.20.80">
    <property type="entry name" value="Glycosidases"/>
    <property type="match status" value="1"/>
</dbReference>
<proteinExistence type="inferred from homology"/>
<feature type="domain" description="Glycosyl hydrolase family 31 C-terminal" evidence="9">
    <location>
        <begin position="736"/>
        <end position="764"/>
    </location>
</feature>
<dbReference type="InterPro" id="IPR048395">
    <property type="entry name" value="Glyco_hydro_31_C"/>
</dbReference>
<evidence type="ECO:0000313" key="10">
    <source>
        <dbReference type="Proteomes" id="UP000504612"/>
    </source>
</evidence>
<dbReference type="FunFam" id="3.20.20.80:FF:000039">
    <property type="entry name" value="Glucosidase, alpha neutral C"/>
    <property type="match status" value="1"/>
</dbReference>
<evidence type="ECO:0000256" key="4">
    <source>
        <dbReference type="RuleBase" id="RU361185"/>
    </source>
</evidence>
<dbReference type="Pfam" id="PF13802">
    <property type="entry name" value="Gal_mutarotas_2"/>
    <property type="match status" value="1"/>
</dbReference>
<dbReference type="CDD" id="cd14752">
    <property type="entry name" value="GH31_N"/>
    <property type="match status" value="1"/>
</dbReference>
<feature type="domain" description="Glycoside hydrolase family 31 TIM barrel" evidence="7">
    <location>
        <begin position="401"/>
        <end position="728"/>
    </location>
</feature>
<evidence type="ECO:0000259" key="8">
    <source>
        <dbReference type="Pfam" id="PF13802"/>
    </source>
</evidence>
<feature type="compositionally biased region" description="Basic and acidic residues" evidence="5">
    <location>
        <begin position="242"/>
        <end position="252"/>
    </location>
</feature>
<dbReference type="Proteomes" id="UP000504612">
    <property type="component" value="Unplaced"/>
</dbReference>
<feature type="domain" description="Glycoside hydrolase family 31 N-terminal" evidence="8">
    <location>
        <begin position="83"/>
        <end position="338"/>
    </location>
</feature>
<feature type="signal peptide" evidence="6">
    <location>
        <begin position="1"/>
        <end position="25"/>
    </location>
</feature>